<name>A0A3D8PQ58_9BACI</name>
<evidence type="ECO:0000256" key="3">
    <source>
        <dbReference type="ARBA" id="ARBA00022692"/>
    </source>
</evidence>
<dbReference type="Pfam" id="PF09335">
    <property type="entry name" value="VTT_dom"/>
    <property type="match status" value="1"/>
</dbReference>
<sequence length="224" mass="25249">MYLMNITFSNWKTVLEDKGIEAFILQLLSQYEGLGPLPGILLPFIESFLPFLPLMVFVLGNAAAYGLLEGFLLSWLGTSIGSIGVFLVLRKLGHTKLLSKVRENKQVTRITSWVERRGFGPLFLLLCFPFSPSAVINVVAGLSRVSTQQFILAVFMGKAVMVFSIAYVGSSFMEFAQNPLKTIIVIVCVILFWMLGKYLEQRLQRKVVDKSYLNLDKHEDKDKD</sequence>
<dbReference type="Proteomes" id="UP000257143">
    <property type="component" value="Unassembled WGS sequence"/>
</dbReference>
<dbReference type="GO" id="GO:0005886">
    <property type="term" value="C:plasma membrane"/>
    <property type="evidence" value="ECO:0007669"/>
    <property type="project" value="UniProtKB-SubCell"/>
</dbReference>
<feature type="transmembrane region" description="Helical" evidence="6">
    <location>
        <begin position="180"/>
        <end position="196"/>
    </location>
</feature>
<dbReference type="InterPro" id="IPR015414">
    <property type="entry name" value="TMEM64"/>
</dbReference>
<keyword evidence="4 6" id="KW-1133">Transmembrane helix</keyword>
<comment type="subcellular location">
    <subcellularLocation>
        <location evidence="1 6">Cell membrane</location>
        <topology evidence="1 6">Multi-pass membrane protein</topology>
    </subcellularLocation>
</comment>
<dbReference type="PANTHER" id="PTHR12677">
    <property type="entry name" value="GOLGI APPARATUS MEMBRANE PROTEIN TVP38-RELATED"/>
    <property type="match status" value="1"/>
</dbReference>
<evidence type="ECO:0000256" key="6">
    <source>
        <dbReference type="RuleBase" id="RU366058"/>
    </source>
</evidence>
<evidence type="ECO:0000259" key="7">
    <source>
        <dbReference type="Pfam" id="PF09335"/>
    </source>
</evidence>
<feature type="transmembrane region" description="Helical" evidence="6">
    <location>
        <begin position="40"/>
        <end position="59"/>
    </location>
</feature>
<feature type="transmembrane region" description="Helical" evidence="6">
    <location>
        <begin position="122"/>
        <end position="143"/>
    </location>
</feature>
<protein>
    <recommendedName>
        <fullName evidence="6">TVP38/TMEM64 family membrane protein</fullName>
    </recommendedName>
</protein>
<comment type="similarity">
    <text evidence="6">Belongs to the TVP38/TMEM64 family.</text>
</comment>
<evidence type="ECO:0000313" key="8">
    <source>
        <dbReference type="EMBL" id="RDW18233.1"/>
    </source>
</evidence>
<dbReference type="EMBL" id="PIOC01000017">
    <property type="protein sequence ID" value="RDW18233.1"/>
    <property type="molecule type" value="Genomic_DNA"/>
</dbReference>
<feature type="transmembrane region" description="Helical" evidence="6">
    <location>
        <begin position="71"/>
        <end position="89"/>
    </location>
</feature>
<keyword evidence="9" id="KW-1185">Reference proteome</keyword>
<dbReference type="OrthoDB" id="1651121at2"/>
<keyword evidence="3 6" id="KW-0812">Transmembrane</keyword>
<dbReference type="AlphaFoldDB" id="A0A3D8PQ58"/>
<accession>A0A3D8PQ58</accession>
<evidence type="ECO:0000256" key="4">
    <source>
        <dbReference type="ARBA" id="ARBA00022989"/>
    </source>
</evidence>
<evidence type="ECO:0000256" key="2">
    <source>
        <dbReference type="ARBA" id="ARBA00022475"/>
    </source>
</evidence>
<keyword evidence="2 6" id="KW-1003">Cell membrane</keyword>
<evidence type="ECO:0000256" key="5">
    <source>
        <dbReference type="ARBA" id="ARBA00023136"/>
    </source>
</evidence>
<evidence type="ECO:0000256" key="1">
    <source>
        <dbReference type="ARBA" id="ARBA00004651"/>
    </source>
</evidence>
<gene>
    <name evidence="8" type="ORF">CWR48_11655</name>
</gene>
<feature type="domain" description="VTT" evidence="7">
    <location>
        <begin position="53"/>
        <end position="170"/>
    </location>
</feature>
<dbReference type="RefSeq" id="WP_115773413.1">
    <property type="nucleotide sequence ID" value="NZ_PIOC01000017.1"/>
</dbReference>
<comment type="caution">
    <text evidence="8">The sequence shown here is derived from an EMBL/GenBank/DDBJ whole genome shotgun (WGS) entry which is preliminary data.</text>
</comment>
<keyword evidence="5 6" id="KW-0472">Membrane</keyword>
<organism evidence="8 9">
    <name type="scientific">Oceanobacillus arenosus</name>
    <dbReference type="NCBI Taxonomy" id="1229153"/>
    <lineage>
        <taxon>Bacteria</taxon>
        <taxon>Bacillati</taxon>
        <taxon>Bacillota</taxon>
        <taxon>Bacilli</taxon>
        <taxon>Bacillales</taxon>
        <taxon>Bacillaceae</taxon>
        <taxon>Oceanobacillus</taxon>
    </lineage>
</organism>
<feature type="transmembrane region" description="Helical" evidence="6">
    <location>
        <begin position="150"/>
        <end position="168"/>
    </location>
</feature>
<dbReference type="InterPro" id="IPR032816">
    <property type="entry name" value="VTT_dom"/>
</dbReference>
<evidence type="ECO:0000313" key="9">
    <source>
        <dbReference type="Proteomes" id="UP000257143"/>
    </source>
</evidence>
<reference evidence="9" key="1">
    <citation type="submission" date="2017-11" db="EMBL/GenBank/DDBJ databases">
        <authorList>
            <person name="Zhu W."/>
        </authorList>
    </citation>
    <scope>NUCLEOTIDE SEQUENCE [LARGE SCALE GENOMIC DNA]</scope>
    <source>
        <strain evidence="9">CAU 1183</strain>
    </source>
</reference>
<dbReference type="PANTHER" id="PTHR12677:SF55">
    <property type="entry name" value="UNDECAPRENYL PHOSPHATE TRANSPORTER SAOUHSC_00901-RELATED"/>
    <property type="match status" value="1"/>
</dbReference>
<proteinExistence type="inferred from homology"/>